<dbReference type="PRINTS" id="PR00455">
    <property type="entry name" value="HTHTETR"/>
</dbReference>
<dbReference type="Gene3D" id="1.10.10.60">
    <property type="entry name" value="Homeodomain-like"/>
    <property type="match status" value="1"/>
</dbReference>
<proteinExistence type="predicted"/>
<protein>
    <submittedName>
        <fullName evidence="6">TetR family transcriptional regulator</fullName>
    </submittedName>
</protein>
<keyword evidence="1" id="KW-0805">Transcription regulation</keyword>
<evidence type="ECO:0000256" key="1">
    <source>
        <dbReference type="ARBA" id="ARBA00023015"/>
    </source>
</evidence>
<name>A0A261SLG6_9BORD</name>
<dbReference type="InterPro" id="IPR036271">
    <property type="entry name" value="Tet_transcr_reg_TetR-rel_C_sf"/>
</dbReference>
<dbReference type="PANTHER" id="PTHR30055:SF234">
    <property type="entry name" value="HTH-TYPE TRANSCRIPTIONAL REGULATOR BETI"/>
    <property type="match status" value="1"/>
</dbReference>
<dbReference type="RefSeq" id="WP_094852377.1">
    <property type="nucleotide sequence ID" value="NZ_NEVM01000001.1"/>
</dbReference>
<dbReference type="SUPFAM" id="SSF46689">
    <property type="entry name" value="Homeodomain-like"/>
    <property type="match status" value="1"/>
</dbReference>
<sequence length="190" mass="20448">MGAARRALILEAARRVFAQTGLAQASLRAIAREAGCTTGAIYPWFGSKEALYAALLEESLDTLHRHLAEHLARAGDAQAARAAARAFYGYYAQRPADLSLGFYLFQGLAPRGLGPDLDRKLNARLAACVGLLGEGLARTRPDADAALGSMQMFAYLSGLLLLRHTGRLKSLAQDAQDLLDAYCRTLETLP</sequence>
<comment type="caution">
    <text evidence="6">The sequence shown here is derived from an EMBL/GenBank/DDBJ whole genome shotgun (WGS) entry which is preliminary data.</text>
</comment>
<dbReference type="Pfam" id="PF00440">
    <property type="entry name" value="TetR_N"/>
    <property type="match status" value="1"/>
</dbReference>
<dbReference type="EMBL" id="NEVM01000001">
    <property type="protein sequence ID" value="OZI38279.1"/>
    <property type="molecule type" value="Genomic_DNA"/>
</dbReference>
<feature type="domain" description="HTH tetR-type" evidence="5">
    <location>
        <begin position="3"/>
        <end position="63"/>
    </location>
</feature>
<dbReference type="OrthoDB" id="6684185at2"/>
<accession>A0A261SLG6</accession>
<dbReference type="AlphaFoldDB" id="A0A261SLG6"/>
<evidence type="ECO:0000256" key="2">
    <source>
        <dbReference type="ARBA" id="ARBA00023125"/>
    </source>
</evidence>
<evidence type="ECO:0000256" key="4">
    <source>
        <dbReference type="PROSITE-ProRule" id="PRU00335"/>
    </source>
</evidence>
<dbReference type="InterPro" id="IPR001647">
    <property type="entry name" value="HTH_TetR"/>
</dbReference>
<dbReference type="InterPro" id="IPR050109">
    <property type="entry name" value="HTH-type_TetR-like_transc_reg"/>
</dbReference>
<gene>
    <name evidence="6" type="ORF">CAL29_08135</name>
</gene>
<dbReference type="GO" id="GO:0003700">
    <property type="term" value="F:DNA-binding transcription factor activity"/>
    <property type="evidence" value="ECO:0007669"/>
    <property type="project" value="TreeGrafter"/>
</dbReference>
<keyword evidence="7" id="KW-1185">Reference proteome</keyword>
<evidence type="ECO:0000313" key="7">
    <source>
        <dbReference type="Proteomes" id="UP000216020"/>
    </source>
</evidence>
<dbReference type="InterPro" id="IPR009057">
    <property type="entry name" value="Homeodomain-like_sf"/>
</dbReference>
<keyword evidence="3" id="KW-0804">Transcription</keyword>
<dbReference type="Proteomes" id="UP000216020">
    <property type="component" value="Unassembled WGS sequence"/>
</dbReference>
<dbReference type="PANTHER" id="PTHR30055">
    <property type="entry name" value="HTH-TYPE TRANSCRIPTIONAL REGULATOR RUTR"/>
    <property type="match status" value="1"/>
</dbReference>
<dbReference type="Gene3D" id="1.10.357.10">
    <property type="entry name" value="Tetracycline Repressor, domain 2"/>
    <property type="match status" value="1"/>
</dbReference>
<dbReference type="GO" id="GO:0000976">
    <property type="term" value="F:transcription cis-regulatory region binding"/>
    <property type="evidence" value="ECO:0007669"/>
    <property type="project" value="TreeGrafter"/>
</dbReference>
<evidence type="ECO:0000313" key="6">
    <source>
        <dbReference type="EMBL" id="OZI38279.1"/>
    </source>
</evidence>
<evidence type="ECO:0000256" key="3">
    <source>
        <dbReference type="ARBA" id="ARBA00023163"/>
    </source>
</evidence>
<organism evidence="6 7">
    <name type="scientific">Bordetella genomosp. 10</name>
    <dbReference type="NCBI Taxonomy" id="1416804"/>
    <lineage>
        <taxon>Bacteria</taxon>
        <taxon>Pseudomonadati</taxon>
        <taxon>Pseudomonadota</taxon>
        <taxon>Betaproteobacteria</taxon>
        <taxon>Burkholderiales</taxon>
        <taxon>Alcaligenaceae</taxon>
        <taxon>Bordetella</taxon>
    </lineage>
</organism>
<evidence type="ECO:0000259" key="5">
    <source>
        <dbReference type="PROSITE" id="PS50977"/>
    </source>
</evidence>
<keyword evidence="2 4" id="KW-0238">DNA-binding</keyword>
<feature type="DNA-binding region" description="H-T-H motif" evidence="4">
    <location>
        <begin position="26"/>
        <end position="45"/>
    </location>
</feature>
<reference evidence="7" key="1">
    <citation type="submission" date="2017-05" db="EMBL/GenBank/DDBJ databases">
        <title>Complete and WGS of Bordetella genogroups.</title>
        <authorList>
            <person name="Spilker T."/>
            <person name="Lipuma J."/>
        </authorList>
    </citation>
    <scope>NUCLEOTIDE SEQUENCE [LARGE SCALE GENOMIC DNA]</scope>
    <source>
        <strain evidence="7">AU16122</strain>
    </source>
</reference>
<dbReference type="PROSITE" id="PS50977">
    <property type="entry name" value="HTH_TETR_2"/>
    <property type="match status" value="1"/>
</dbReference>
<dbReference type="SUPFAM" id="SSF48498">
    <property type="entry name" value="Tetracyclin repressor-like, C-terminal domain"/>
    <property type="match status" value="1"/>
</dbReference>